<dbReference type="Proteomes" id="UP000311605">
    <property type="component" value="Unassembled WGS sequence"/>
</dbReference>
<name>A0A5C4X951_9HYPH</name>
<evidence type="ECO:0000313" key="1">
    <source>
        <dbReference type="EMBL" id="TNM59912.1"/>
    </source>
</evidence>
<dbReference type="RefSeq" id="WP_139679436.1">
    <property type="nucleotide sequence ID" value="NZ_VDMN01000011.1"/>
</dbReference>
<dbReference type="PANTHER" id="PTHR35175:SF2">
    <property type="entry name" value="DUF1289 DOMAIN-CONTAINING PROTEIN"/>
    <property type="match status" value="1"/>
</dbReference>
<dbReference type="AlphaFoldDB" id="A0A5C4X951"/>
<organism evidence="1 2">
    <name type="scientific">Aliirhizobium smilacinae</name>
    <dbReference type="NCBI Taxonomy" id="1395944"/>
    <lineage>
        <taxon>Bacteria</taxon>
        <taxon>Pseudomonadati</taxon>
        <taxon>Pseudomonadota</taxon>
        <taxon>Alphaproteobacteria</taxon>
        <taxon>Hyphomicrobiales</taxon>
        <taxon>Rhizobiaceae</taxon>
        <taxon>Aliirhizobium</taxon>
    </lineage>
</organism>
<dbReference type="PANTHER" id="PTHR35175">
    <property type="entry name" value="DUF1289 DOMAIN-CONTAINING PROTEIN"/>
    <property type="match status" value="1"/>
</dbReference>
<gene>
    <name evidence="1" type="ORF">FHP24_27475</name>
</gene>
<evidence type="ECO:0000313" key="2">
    <source>
        <dbReference type="Proteomes" id="UP000311605"/>
    </source>
</evidence>
<keyword evidence="2" id="KW-1185">Reference proteome</keyword>
<comment type="caution">
    <text evidence="1">The sequence shown here is derived from an EMBL/GenBank/DDBJ whole genome shotgun (WGS) entry which is preliminary data.</text>
</comment>
<sequence>MSNFVPNTVKSPCIRLCKIHVELGSCIGCGRTMAEIAAWGSLGVEAQAKIIRKLPSRLDAINRLGKGDEP</sequence>
<proteinExistence type="predicted"/>
<dbReference type="OrthoDB" id="9811423at2"/>
<dbReference type="EMBL" id="VDMN01000011">
    <property type="protein sequence ID" value="TNM59912.1"/>
    <property type="molecule type" value="Genomic_DNA"/>
</dbReference>
<accession>A0A5C4X951</accession>
<protein>
    <submittedName>
        <fullName evidence="1">DUF1289 domain-containing protein</fullName>
    </submittedName>
</protein>
<reference evidence="1 2" key="1">
    <citation type="submission" date="2019-06" db="EMBL/GenBank/DDBJ databases">
        <title>The draft genome of Rhizobium smilacinae PTYR-5.</title>
        <authorList>
            <person name="Liu L."/>
            <person name="Li L."/>
            <person name="Zhang X."/>
        </authorList>
    </citation>
    <scope>NUCLEOTIDE SEQUENCE [LARGE SCALE GENOMIC DNA]</scope>
    <source>
        <strain evidence="1 2">PTYR-5</strain>
    </source>
</reference>
<dbReference type="Pfam" id="PF06945">
    <property type="entry name" value="DUF1289"/>
    <property type="match status" value="1"/>
</dbReference>
<dbReference type="InterPro" id="IPR010710">
    <property type="entry name" value="DUF1289"/>
</dbReference>